<dbReference type="AlphaFoldDB" id="A0A328ARX7"/>
<protein>
    <submittedName>
        <fullName evidence="2">Dienelactone hydrolase family protein</fullName>
    </submittedName>
</protein>
<dbReference type="Gene3D" id="3.40.50.1820">
    <property type="entry name" value="alpha/beta hydrolase"/>
    <property type="match status" value="1"/>
</dbReference>
<comment type="caution">
    <text evidence="2">The sequence shown here is derived from an EMBL/GenBank/DDBJ whole genome shotgun (WGS) entry which is preliminary data.</text>
</comment>
<dbReference type="SUPFAM" id="SSF53474">
    <property type="entry name" value="alpha/beta-Hydrolases"/>
    <property type="match status" value="1"/>
</dbReference>
<dbReference type="GO" id="GO:0016787">
    <property type="term" value="F:hydrolase activity"/>
    <property type="evidence" value="ECO:0007669"/>
    <property type="project" value="UniProtKB-KW"/>
</dbReference>
<dbReference type="Pfam" id="PF01738">
    <property type="entry name" value="DLH"/>
    <property type="match status" value="1"/>
</dbReference>
<keyword evidence="2" id="KW-0378">Hydrolase</keyword>
<evidence type="ECO:0000313" key="3">
    <source>
        <dbReference type="Proteomes" id="UP000249725"/>
    </source>
</evidence>
<dbReference type="OrthoDB" id="9771666at2"/>
<evidence type="ECO:0000259" key="1">
    <source>
        <dbReference type="Pfam" id="PF01738"/>
    </source>
</evidence>
<keyword evidence="3" id="KW-1185">Reference proteome</keyword>
<name>A0A328ARX7_9CAUL</name>
<dbReference type="EMBL" id="QFYR01000001">
    <property type="protein sequence ID" value="RAK57309.1"/>
    <property type="molecule type" value="Genomic_DNA"/>
</dbReference>
<dbReference type="PANTHER" id="PTHR46623">
    <property type="entry name" value="CARBOXYMETHYLENEBUTENOLIDASE-RELATED"/>
    <property type="match status" value="1"/>
</dbReference>
<dbReference type="InterPro" id="IPR051049">
    <property type="entry name" value="Dienelactone_hydrolase-like"/>
</dbReference>
<feature type="domain" description="Dienelactone hydrolase" evidence="1">
    <location>
        <begin position="14"/>
        <end position="229"/>
    </location>
</feature>
<dbReference type="RefSeq" id="WP_111513761.1">
    <property type="nucleotide sequence ID" value="NZ_QFYR01000001.1"/>
</dbReference>
<dbReference type="Proteomes" id="UP000249725">
    <property type="component" value="Unassembled WGS sequence"/>
</dbReference>
<reference evidence="3" key="1">
    <citation type="submission" date="2018-05" db="EMBL/GenBank/DDBJ databases">
        <authorList>
            <person name="Li X."/>
        </authorList>
    </citation>
    <scope>NUCLEOTIDE SEQUENCE [LARGE SCALE GENOMIC DNA]</scope>
    <source>
        <strain evidence="3">YIM 73061</strain>
    </source>
</reference>
<dbReference type="InterPro" id="IPR002925">
    <property type="entry name" value="Dienelactn_hydro"/>
</dbReference>
<accession>A0A328ARX7</accession>
<dbReference type="PANTHER" id="PTHR46623:SF6">
    <property type="entry name" value="ALPHA_BETA-HYDROLASES SUPERFAMILY PROTEIN"/>
    <property type="match status" value="1"/>
</dbReference>
<organism evidence="2 3">
    <name type="scientific">Phenylobacterium deserti</name>
    <dbReference type="NCBI Taxonomy" id="1914756"/>
    <lineage>
        <taxon>Bacteria</taxon>
        <taxon>Pseudomonadati</taxon>
        <taxon>Pseudomonadota</taxon>
        <taxon>Alphaproteobacteria</taxon>
        <taxon>Caulobacterales</taxon>
        <taxon>Caulobacteraceae</taxon>
        <taxon>Phenylobacterium</taxon>
    </lineage>
</organism>
<sequence>MGERISITTPDGNFDAYVARPAQSPAAAVVVIQEIFGVNQVMRDITDGLAGQGYLAICPDLFWRVEPGVDITDQSEAEWKKAFALMNAFGVDQGVKDIQATIDTIRQDPGCNGKVGAVGFCLGGQLAFLTATRTDADAAVAYYGVGIENRLGEAEGLSRPLMMHIAEEDKFVPKEAQAVIRQALDGKANVQIHTYPGRDHAFARPGGEHYDAADAQAAGERSLAFFQTHLG</sequence>
<proteinExistence type="predicted"/>
<evidence type="ECO:0000313" key="2">
    <source>
        <dbReference type="EMBL" id="RAK57309.1"/>
    </source>
</evidence>
<dbReference type="InterPro" id="IPR029058">
    <property type="entry name" value="AB_hydrolase_fold"/>
</dbReference>
<gene>
    <name evidence="2" type="ORF">DJ018_05020</name>
</gene>